<proteinExistence type="predicted"/>
<gene>
    <name evidence="2" type="ORF">DFP90_101343</name>
</gene>
<evidence type="ECO:0000256" key="1">
    <source>
        <dbReference type="SAM" id="SignalP"/>
    </source>
</evidence>
<evidence type="ECO:0000313" key="2">
    <source>
        <dbReference type="EMBL" id="RED53552.1"/>
    </source>
</evidence>
<dbReference type="Gene3D" id="3.40.50.10610">
    <property type="entry name" value="ABC-type transport auxiliary lipoprotein component"/>
    <property type="match status" value="1"/>
</dbReference>
<accession>A0A3D9HVN2</accession>
<feature type="chain" id="PRO_5017576533" description="Lipoprotein" evidence="1">
    <location>
        <begin position="26"/>
        <end position="244"/>
    </location>
</feature>
<evidence type="ECO:0000313" key="3">
    <source>
        <dbReference type="Proteomes" id="UP000256845"/>
    </source>
</evidence>
<name>A0A3D9HVN2_9PROT</name>
<dbReference type="PROSITE" id="PS51257">
    <property type="entry name" value="PROKAR_LIPOPROTEIN"/>
    <property type="match status" value="1"/>
</dbReference>
<reference evidence="2 3" key="1">
    <citation type="submission" date="2018-07" db="EMBL/GenBank/DDBJ databases">
        <title>Genomic Encyclopedia of Type Strains, Phase III (KMG-III): the genomes of soil and plant-associated and newly described type strains.</title>
        <authorList>
            <person name="Whitman W."/>
        </authorList>
    </citation>
    <scope>NUCLEOTIDE SEQUENCE [LARGE SCALE GENOMIC DNA]</scope>
    <source>
        <strain evidence="2 3">CECT 8488</strain>
    </source>
</reference>
<dbReference type="EMBL" id="QRDW01000001">
    <property type="protein sequence ID" value="RED53552.1"/>
    <property type="molecule type" value="Genomic_DNA"/>
</dbReference>
<feature type="signal peptide" evidence="1">
    <location>
        <begin position="1"/>
        <end position="25"/>
    </location>
</feature>
<dbReference type="RefSeq" id="WP_115934682.1">
    <property type="nucleotide sequence ID" value="NZ_QRDW01000001.1"/>
</dbReference>
<evidence type="ECO:0008006" key="4">
    <source>
        <dbReference type="Google" id="ProtNLM"/>
    </source>
</evidence>
<comment type="caution">
    <text evidence="2">The sequence shown here is derived from an EMBL/GenBank/DDBJ whole genome shotgun (WGS) entry which is preliminary data.</text>
</comment>
<keyword evidence="3" id="KW-1185">Reference proteome</keyword>
<sequence>MKISFKPKSPLILATAGLGLSLLSACVTTEHVPYGARDEKPLTLGRTVEYEINDRFYQDAPECVTILPVDTGGDAQTTIHLAVEDAVSRYMRMKMTRVIDRTDRRLLERRLAVDLSHSSDRSAYARTSRCRHFVRIRPWGGGNQYLVFWSRESIGAEVSIVRADDNTPLWKARHVASRSDGGLPLNPFSAVFSAYEANALSSDSEIPLSLADDVARNIVATIPTMRRSTITQYSYTPTKPFGTN</sequence>
<protein>
    <recommendedName>
        <fullName evidence="4">Lipoprotein</fullName>
    </recommendedName>
</protein>
<organism evidence="2 3">
    <name type="scientific">Aestuariispira insulae</name>
    <dbReference type="NCBI Taxonomy" id="1461337"/>
    <lineage>
        <taxon>Bacteria</taxon>
        <taxon>Pseudomonadati</taxon>
        <taxon>Pseudomonadota</taxon>
        <taxon>Alphaproteobacteria</taxon>
        <taxon>Rhodospirillales</taxon>
        <taxon>Kiloniellaceae</taxon>
        <taxon>Aestuariispira</taxon>
    </lineage>
</organism>
<dbReference type="AlphaFoldDB" id="A0A3D9HVN2"/>
<dbReference type="Proteomes" id="UP000256845">
    <property type="component" value="Unassembled WGS sequence"/>
</dbReference>
<dbReference type="OrthoDB" id="7360417at2"/>
<keyword evidence="1" id="KW-0732">Signal</keyword>